<dbReference type="PROSITE" id="PS50977">
    <property type="entry name" value="HTH_TETR_2"/>
    <property type="match status" value="1"/>
</dbReference>
<dbReference type="InterPro" id="IPR009057">
    <property type="entry name" value="Homeodomain-like_sf"/>
</dbReference>
<keyword evidence="2 4" id="KW-0238">DNA-binding</keyword>
<dbReference type="SUPFAM" id="SSF46689">
    <property type="entry name" value="Homeodomain-like"/>
    <property type="match status" value="1"/>
</dbReference>
<keyword evidence="7" id="KW-1185">Reference proteome</keyword>
<evidence type="ECO:0000256" key="4">
    <source>
        <dbReference type="PROSITE-ProRule" id="PRU00335"/>
    </source>
</evidence>
<dbReference type="KEGG" id="rme:Rmet_4404"/>
<dbReference type="GO" id="GO:0003700">
    <property type="term" value="F:DNA-binding transcription factor activity"/>
    <property type="evidence" value="ECO:0007669"/>
    <property type="project" value="TreeGrafter"/>
</dbReference>
<feature type="domain" description="HTH tetR-type" evidence="5">
    <location>
        <begin position="18"/>
        <end position="78"/>
    </location>
</feature>
<dbReference type="GO" id="GO:0000976">
    <property type="term" value="F:transcription cis-regulatory region binding"/>
    <property type="evidence" value="ECO:0007669"/>
    <property type="project" value="TreeGrafter"/>
</dbReference>
<gene>
    <name evidence="6" type="primary">shcR</name>
    <name evidence="6" type="ordered locus">Rmet_4404</name>
</gene>
<evidence type="ECO:0000256" key="3">
    <source>
        <dbReference type="ARBA" id="ARBA00023163"/>
    </source>
</evidence>
<dbReference type="Proteomes" id="UP000002429">
    <property type="component" value="Plasmid megaplasmid"/>
</dbReference>
<dbReference type="SUPFAM" id="SSF48498">
    <property type="entry name" value="Tetracyclin repressor-like, C-terminal domain"/>
    <property type="match status" value="1"/>
</dbReference>
<dbReference type="eggNOG" id="COG1309">
    <property type="taxonomic scope" value="Bacteria"/>
</dbReference>
<dbReference type="Pfam" id="PF17937">
    <property type="entry name" value="TetR_C_28"/>
    <property type="match status" value="1"/>
</dbReference>
<keyword evidence="3" id="KW-0804">Transcription</keyword>
<dbReference type="HOGENOM" id="CLU_091687_0_0_4"/>
<dbReference type="InterPro" id="IPR036271">
    <property type="entry name" value="Tet_transcr_reg_TetR-rel_C_sf"/>
</dbReference>
<reference evidence="7" key="1">
    <citation type="journal article" date="2010" name="PLoS ONE">
        <title>The complete genome sequence of Cupriavidus metallidurans strain CH34, a master survivalist in harsh and anthropogenic environments.</title>
        <authorList>
            <person name="Janssen P.J."/>
            <person name="Van Houdt R."/>
            <person name="Moors H."/>
            <person name="Monsieurs P."/>
            <person name="Morin N."/>
            <person name="Michaux A."/>
            <person name="Benotmane M.A."/>
            <person name="Leys N."/>
            <person name="Vallaeys T."/>
            <person name="Lapidus A."/>
            <person name="Monchy S."/>
            <person name="Medigue C."/>
            <person name="Taghavi S."/>
            <person name="McCorkle S."/>
            <person name="Dunn J."/>
            <person name="van der Lelie D."/>
            <person name="Mergeay M."/>
        </authorList>
    </citation>
    <scope>NUCLEOTIDE SEQUENCE [LARGE SCALE GENOMIC DNA]</scope>
    <source>
        <strain evidence="7">ATCC 43123 / DSM 2839 / NBRC 102507 / CH34</strain>
    </source>
</reference>
<accession>Q1LF07</accession>
<evidence type="ECO:0000313" key="6">
    <source>
        <dbReference type="EMBL" id="ABF11269.1"/>
    </source>
</evidence>
<dbReference type="PRINTS" id="PR00455">
    <property type="entry name" value="HTHTETR"/>
</dbReference>
<dbReference type="InterPro" id="IPR050109">
    <property type="entry name" value="HTH-type_TetR-like_transc_reg"/>
</dbReference>
<geneLocation type="plasmid" evidence="6 7">
    <name>megaplasmid</name>
</geneLocation>
<dbReference type="PANTHER" id="PTHR30055:SF234">
    <property type="entry name" value="HTH-TYPE TRANSCRIPTIONAL REGULATOR BETI"/>
    <property type="match status" value="1"/>
</dbReference>
<protein>
    <submittedName>
        <fullName evidence="6">Transcriptional regulator, TetR family</fullName>
    </submittedName>
</protein>
<dbReference type="Gene3D" id="1.10.357.10">
    <property type="entry name" value="Tetracycline Repressor, domain 2"/>
    <property type="match status" value="1"/>
</dbReference>
<name>Q1LF07_CUPMC</name>
<evidence type="ECO:0000256" key="1">
    <source>
        <dbReference type="ARBA" id="ARBA00023015"/>
    </source>
</evidence>
<evidence type="ECO:0000256" key="2">
    <source>
        <dbReference type="ARBA" id="ARBA00023125"/>
    </source>
</evidence>
<proteinExistence type="predicted"/>
<dbReference type="AlphaFoldDB" id="Q1LF07"/>
<sequence length="199" mass="21853">MVSSGSMSEAHRRPKQPLLIRDRLLSATIDLLVEEGIGAVTLNSVATRAGVSKGGLQHHFSSKEELLEALSAKVLQHFTGQVATLAESDTDAQGRNTRAYLRASADGFAESGERELWKAAMMLIMARPEFRTPYQEWESGSLNTDLAQCEDPIGLLLCRLAADGLWLADLLGHRAIPPAQRAELVRRLEQLTHCRPQQA</sequence>
<dbReference type="EMBL" id="CP000353">
    <property type="protein sequence ID" value="ABF11269.1"/>
    <property type="molecule type" value="Genomic_DNA"/>
</dbReference>
<dbReference type="InterPro" id="IPR001647">
    <property type="entry name" value="HTH_TetR"/>
</dbReference>
<organism evidence="6 7">
    <name type="scientific">Cupriavidus metallidurans (strain ATCC 43123 / DSM 2839 / NBRC 102507 / CH34)</name>
    <name type="common">Ralstonia metallidurans</name>
    <dbReference type="NCBI Taxonomy" id="266264"/>
    <lineage>
        <taxon>Bacteria</taxon>
        <taxon>Pseudomonadati</taxon>
        <taxon>Pseudomonadota</taxon>
        <taxon>Betaproteobacteria</taxon>
        <taxon>Burkholderiales</taxon>
        <taxon>Burkholderiaceae</taxon>
        <taxon>Cupriavidus</taxon>
    </lineage>
</organism>
<keyword evidence="1" id="KW-0805">Transcription regulation</keyword>
<evidence type="ECO:0000313" key="7">
    <source>
        <dbReference type="Proteomes" id="UP000002429"/>
    </source>
</evidence>
<evidence type="ECO:0000259" key="5">
    <source>
        <dbReference type="PROSITE" id="PS50977"/>
    </source>
</evidence>
<keyword evidence="6" id="KW-0614">Plasmid</keyword>
<dbReference type="Pfam" id="PF00440">
    <property type="entry name" value="TetR_N"/>
    <property type="match status" value="1"/>
</dbReference>
<feature type="DNA-binding region" description="H-T-H motif" evidence="4">
    <location>
        <begin position="41"/>
        <end position="60"/>
    </location>
</feature>
<dbReference type="PANTHER" id="PTHR30055">
    <property type="entry name" value="HTH-TYPE TRANSCRIPTIONAL REGULATOR RUTR"/>
    <property type="match status" value="1"/>
</dbReference>
<dbReference type="InterPro" id="IPR041479">
    <property type="entry name" value="TetR_CgmR_C"/>
</dbReference>